<feature type="transmembrane region" description="Helical" evidence="7">
    <location>
        <begin position="201"/>
        <end position="220"/>
    </location>
</feature>
<keyword evidence="3" id="KW-1003">Cell membrane</keyword>
<sequence length="456" mass="51832">MFKYIWQRIAFAILALFIISILTFNLVALFAPDPLSKVAQREVEGATGHIKPTYDAVLLRLRIEHGIMYSKDHPVPIIVRYFRYIGNILTKGDFGFLYDPKNNPNSIIFTNMTKLFFNPLIYTLVVSVPAFVISAILGTVLGVVAGYKRGTWHDTSINIFVLIFIALPSFVIAPLVIAIATKLKISPIVPSFSEGKPIGEVIVAYLPPILVMTLGSLAVYTTYSRNQVITVLTSNYVLIAKTKGLSKKQIFTKYVLRNISIPLFAIVFPSFVFLLAGSIVVERYWSIPGTSQTITYAFPNGELFVVMFSTFFFSAISFGSEIIVDIMYAILDPRITYGAKSKKNYILFIKMLNHRNKLVRELKNANELEFDYLKDNLEYKLSELAANLKDQNPNEFEQGKQNLLQQYENDVKTLKEKIEIEKEQYFKEKEEKQNQLIRNSIFANANITVEKVNTND</sequence>
<keyword evidence="6 7" id="KW-0472">Membrane</keyword>
<proteinExistence type="inferred from homology"/>
<organism evidence="10">
    <name type="scientific">Metamycoplasma salivarium</name>
    <name type="common">Mycoplasma salivarium</name>
    <dbReference type="NCBI Taxonomy" id="2124"/>
    <lineage>
        <taxon>Bacteria</taxon>
        <taxon>Bacillati</taxon>
        <taxon>Mycoplasmatota</taxon>
        <taxon>Mycoplasmoidales</taxon>
        <taxon>Metamycoplasmataceae</taxon>
        <taxon>Metamycoplasma</taxon>
    </lineage>
</organism>
<evidence type="ECO:0000256" key="1">
    <source>
        <dbReference type="ARBA" id="ARBA00004651"/>
    </source>
</evidence>
<keyword evidence="5 7" id="KW-1133">Transmembrane helix</keyword>
<feature type="transmembrane region" description="Helical" evidence="7">
    <location>
        <begin position="120"/>
        <end position="147"/>
    </location>
</feature>
<dbReference type="InterPro" id="IPR000515">
    <property type="entry name" value="MetI-like"/>
</dbReference>
<evidence type="ECO:0000256" key="8">
    <source>
        <dbReference type="SAM" id="Coils"/>
    </source>
</evidence>
<geneLocation type="plasmid" evidence="10">
    <name>2</name>
</geneLocation>
<feature type="transmembrane region" description="Helical" evidence="7">
    <location>
        <begin position="9"/>
        <end position="31"/>
    </location>
</feature>
<dbReference type="PROSITE" id="PS50928">
    <property type="entry name" value="ABC_TM1"/>
    <property type="match status" value="1"/>
</dbReference>
<feature type="transmembrane region" description="Helical" evidence="7">
    <location>
        <begin position="159"/>
        <end position="181"/>
    </location>
</feature>
<comment type="subcellular location">
    <subcellularLocation>
        <location evidence="1 7">Cell membrane</location>
        <topology evidence="1 7">Multi-pass membrane protein</topology>
    </subcellularLocation>
</comment>
<dbReference type="RefSeq" id="WP_024543964.1">
    <property type="nucleotide sequence ID" value="NZ_CP169362.1"/>
</dbReference>
<comment type="similarity">
    <text evidence="7">Belongs to the binding-protein-dependent transport system permease family.</text>
</comment>
<evidence type="ECO:0000256" key="3">
    <source>
        <dbReference type="ARBA" id="ARBA00022475"/>
    </source>
</evidence>
<dbReference type="SUPFAM" id="SSF161098">
    <property type="entry name" value="MetI-like"/>
    <property type="match status" value="1"/>
</dbReference>
<dbReference type="EMBL" id="LR214939">
    <property type="protein sequence ID" value="VEU56091.1"/>
    <property type="molecule type" value="Genomic_DNA"/>
</dbReference>
<name>A0A448ZXV8_METSV</name>
<accession>A0A448ZXV8</accession>
<reference evidence="10" key="1">
    <citation type="submission" date="2019-01" db="EMBL/GenBank/DDBJ databases">
        <authorList>
            <consortium name="Pathogen Informatics"/>
        </authorList>
    </citation>
    <scope>NUCLEOTIDE SEQUENCE [LARGE SCALE GENOMIC DNA]</scope>
    <source>
        <strain evidence="10">NCTC10113</strain>
    </source>
</reference>
<evidence type="ECO:0000313" key="10">
    <source>
        <dbReference type="EMBL" id="VEU56091.1"/>
    </source>
</evidence>
<gene>
    <name evidence="10" type="primary">oppB_3</name>
    <name evidence="10" type="ORF">NCTC10113_00972</name>
</gene>
<dbReference type="GO" id="GO:0055085">
    <property type="term" value="P:transmembrane transport"/>
    <property type="evidence" value="ECO:0007669"/>
    <property type="project" value="InterPro"/>
</dbReference>
<keyword evidence="2 7" id="KW-0813">Transport</keyword>
<dbReference type="Pfam" id="PF00528">
    <property type="entry name" value="BPD_transp_1"/>
    <property type="match status" value="1"/>
</dbReference>
<keyword evidence="8" id="KW-0175">Coiled coil</keyword>
<protein>
    <submittedName>
        <fullName evidence="10">Oligopeptide transport system permease protein(OppB)</fullName>
    </submittedName>
</protein>
<evidence type="ECO:0000256" key="7">
    <source>
        <dbReference type="RuleBase" id="RU363032"/>
    </source>
</evidence>
<evidence type="ECO:0000256" key="2">
    <source>
        <dbReference type="ARBA" id="ARBA00022448"/>
    </source>
</evidence>
<evidence type="ECO:0000259" key="9">
    <source>
        <dbReference type="PROSITE" id="PS50928"/>
    </source>
</evidence>
<dbReference type="Gene3D" id="1.10.3720.10">
    <property type="entry name" value="MetI-like"/>
    <property type="match status" value="1"/>
</dbReference>
<dbReference type="PANTHER" id="PTHR30465">
    <property type="entry name" value="INNER MEMBRANE ABC TRANSPORTER"/>
    <property type="match status" value="1"/>
</dbReference>
<dbReference type="GO" id="GO:0005886">
    <property type="term" value="C:plasma membrane"/>
    <property type="evidence" value="ECO:0007669"/>
    <property type="project" value="UniProtKB-SubCell"/>
</dbReference>
<dbReference type="CDD" id="cd06261">
    <property type="entry name" value="TM_PBP2"/>
    <property type="match status" value="1"/>
</dbReference>
<feature type="domain" description="ABC transmembrane type-1" evidence="9">
    <location>
        <begin position="120"/>
        <end position="324"/>
    </location>
</feature>
<evidence type="ECO:0000256" key="5">
    <source>
        <dbReference type="ARBA" id="ARBA00022989"/>
    </source>
</evidence>
<feature type="transmembrane region" description="Helical" evidence="7">
    <location>
        <begin position="305"/>
        <end position="331"/>
    </location>
</feature>
<feature type="transmembrane region" description="Helical" evidence="7">
    <location>
        <begin position="263"/>
        <end position="285"/>
    </location>
</feature>
<feature type="coiled-coil region" evidence="8">
    <location>
        <begin position="397"/>
        <end position="435"/>
    </location>
</feature>
<keyword evidence="10" id="KW-0614">Plasmid</keyword>
<dbReference type="AlphaFoldDB" id="A0A448ZXV8"/>
<keyword evidence="4 7" id="KW-0812">Transmembrane</keyword>
<dbReference type="PANTHER" id="PTHR30465:SF0">
    <property type="entry name" value="OLIGOPEPTIDE TRANSPORT SYSTEM PERMEASE PROTEIN APPB"/>
    <property type="match status" value="1"/>
</dbReference>
<evidence type="ECO:0000256" key="6">
    <source>
        <dbReference type="ARBA" id="ARBA00023136"/>
    </source>
</evidence>
<dbReference type="InterPro" id="IPR035906">
    <property type="entry name" value="MetI-like_sf"/>
</dbReference>
<evidence type="ECO:0000256" key="4">
    <source>
        <dbReference type="ARBA" id="ARBA00022692"/>
    </source>
</evidence>